<evidence type="ECO:0000256" key="1">
    <source>
        <dbReference type="SAM" id="Phobius"/>
    </source>
</evidence>
<gene>
    <name evidence="2" type="ORF">PYK22_01465</name>
</gene>
<sequence length="87" mass="9464">MAWALSEEGKISWDWRSIGSLLGLMGVIAGSIGSVLTAMSWFCEGDSHFYFHVSGAMLLSLVIPLLAIGASCLDETEERCRSARRIV</sequence>
<evidence type="ECO:0000313" key="2">
    <source>
        <dbReference type="EMBL" id="CDM65464.1"/>
    </source>
</evidence>
<reference evidence="2 3" key="2">
    <citation type="submission" date="2015-01" db="EMBL/GenBank/DDBJ databases">
        <title>Complete genome sequence of Pyrinomonas methylaliphatogenes type strain K22T.</title>
        <authorList>
            <person name="Lee K.C.Y."/>
            <person name="Power J.F."/>
            <person name="Dunfield P.F."/>
            <person name="Morgan X.C."/>
            <person name="Huttenhower C."/>
            <person name="Stott M.B."/>
        </authorList>
    </citation>
    <scope>NUCLEOTIDE SEQUENCE [LARGE SCALE GENOMIC DNA]</scope>
    <source>
        <strain evidence="2 3">K22</strain>
    </source>
</reference>
<protein>
    <submittedName>
        <fullName evidence="2">Uncharacterized protein</fullName>
    </submittedName>
</protein>
<organism evidence="2 3">
    <name type="scientific">Pyrinomonas methylaliphatogenes</name>
    <dbReference type="NCBI Taxonomy" id="454194"/>
    <lineage>
        <taxon>Bacteria</taxon>
        <taxon>Pseudomonadati</taxon>
        <taxon>Acidobacteriota</taxon>
        <taxon>Blastocatellia</taxon>
        <taxon>Blastocatellales</taxon>
        <taxon>Pyrinomonadaceae</taxon>
        <taxon>Pyrinomonas</taxon>
    </lineage>
</organism>
<name>A0A0B6WYU2_9BACT</name>
<dbReference type="STRING" id="454194.PYK22_01465"/>
<keyword evidence="3" id="KW-1185">Reference proteome</keyword>
<dbReference type="EMBL" id="CBXV010000005">
    <property type="protein sequence ID" value="CDM65464.1"/>
    <property type="molecule type" value="Genomic_DNA"/>
</dbReference>
<evidence type="ECO:0000313" key="3">
    <source>
        <dbReference type="Proteomes" id="UP000031518"/>
    </source>
</evidence>
<dbReference type="RefSeq" id="WP_041975785.1">
    <property type="nucleotide sequence ID" value="NZ_CBXV010000005.1"/>
</dbReference>
<keyword evidence="1" id="KW-0472">Membrane</keyword>
<feature type="transmembrane region" description="Helical" evidence="1">
    <location>
        <begin position="48"/>
        <end position="73"/>
    </location>
</feature>
<proteinExistence type="predicted"/>
<dbReference type="AlphaFoldDB" id="A0A0B6WYU2"/>
<accession>A0A0B6WYU2</accession>
<reference evidence="2 3" key="1">
    <citation type="submission" date="2013-12" db="EMBL/GenBank/DDBJ databases">
        <authorList>
            <person name="Stott M."/>
        </authorList>
    </citation>
    <scope>NUCLEOTIDE SEQUENCE [LARGE SCALE GENOMIC DNA]</scope>
    <source>
        <strain evidence="2 3">K22</strain>
    </source>
</reference>
<dbReference type="Proteomes" id="UP000031518">
    <property type="component" value="Unassembled WGS sequence"/>
</dbReference>
<feature type="transmembrane region" description="Helical" evidence="1">
    <location>
        <begin position="21"/>
        <end position="42"/>
    </location>
</feature>
<keyword evidence="1" id="KW-1133">Transmembrane helix</keyword>
<keyword evidence="1" id="KW-0812">Transmembrane</keyword>